<comment type="caution">
    <text evidence="2">The sequence shown here is derived from an EMBL/GenBank/DDBJ whole genome shotgun (WGS) entry which is preliminary data.</text>
</comment>
<proteinExistence type="predicted"/>
<reference evidence="2 3" key="1">
    <citation type="submission" date="2016-07" db="EMBL/GenBank/DDBJ databases">
        <title>Bacillus oceanisediminis whole genome.</title>
        <authorList>
            <person name="Pal Y."/>
            <person name="Verma A."/>
            <person name="Mual P."/>
            <person name="Srinivasan K."/>
        </authorList>
    </citation>
    <scope>NUCLEOTIDE SEQUENCE [LARGE SCALE GENOMIC DNA]</scope>
    <source>
        <strain evidence="2 3">Bhandara28</strain>
    </source>
</reference>
<keyword evidence="3" id="KW-1185">Reference proteome</keyword>
<sequence length="96" mass="11273">MPFAEDARDRLNELVAEKEIILELGKGDSRDKYNRLLSYGFLKTGESIQEIMLEEGLLVVRYIYKRYKISGRVQSCYGLCKNKQNWNLVHSRVCRI</sequence>
<dbReference type="InterPro" id="IPR035437">
    <property type="entry name" value="SNase_OB-fold_sf"/>
</dbReference>
<evidence type="ECO:0000259" key="1">
    <source>
        <dbReference type="Pfam" id="PF00565"/>
    </source>
</evidence>
<dbReference type="SUPFAM" id="SSF50199">
    <property type="entry name" value="Staphylococcal nuclease"/>
    <property type="match status" value="1"/>
</dbReference>
<dbReference type="EMBL" id="MBRJ01000039">
    <property type="protein sequence ID" value="OHX45038.1"/>
    <property type="molecule type" value="Genomic_DNA"/>
</dbReference>
<accession>A0ABX3CNH7</accession>
<name>A0ABX3CNH7_9BACI</name>
<gene>
    <name evidence="2" type="ORF">BBV17_24245</name>
</gene>
<evidence type="ECO:0000313" key="3">
    <source>
        <dbReference type="Proteomes" id="UP000180194"/>
    </source>
</evidence>
<protein>
    <recommendedName>
        <fullName evidence="1">TNase-like domain-containing protein</fullName>
    </recommendedName>
</protein>
<dbReference type="Pfam" id="PF00565">
    <property type="entry name" value="SNase"/>
    <property type="match status" value="1"/>
</dbReference>
<evidence type="ECO:0000313" key="2">
    <source>
        <dbReference type="EMBL" id="OHX45038.1"/>
    </source>
</evidence>
<organism evidence="2 3">
    <name type="scientific">Cytobacillus oceanisediminis</name>
    <dbReference type="NCBI Taxonomy" id="665099"/>
    <lineage>
        <taxon>Bacteria</taxon>
        <taxon>Bacillati</taxon>
        <taxon>Bacillota</taxon>
        <taxon>Bacilli</taxon>
        <taxon>Bacillales</taxon>
        <taxon>Bacillaceae</taxon>
        <taxon>Cytobacillus</taxon>
    </lineage>
</organism>
<dbReference type="RefSeq" id="WP_009335657.1">
    <property type="nucleotide sequence ID" value="NZ_JAMAWK010000009.1"/>
</dbReference>
<feature type="domain" description="TNase-like" evidence="1">
    <location>
        <begin position="2"/>
        <end position="66"/>
    </location>
</feature>
<dbReference type="Proteomes" id="UP000180194">
    <property type="component" value="Unassembled WGS sequence"/>
</dbReference>
<dbReference type="InterPro" id="IPR016071">
    <property type="entry name" value="Staphylococal_nuclease_OB-fold"/>
</dbReference>
<dbReference type="Gene3D" id="2.40.50.90">
    <property type="match status" value="1"/>
</dbReference>